<dbReference type="EMBL" id="FOEV01000021">
    <property type="protein sequence ID" value="SER43182.1"/>
    <property type="molecule type" value="Genomic_DNA"/>
</dbReference>
<protein>
    <submittedName>
        <fullName evidence="1">Uncharacterized protein</fullName>
    </submittedName>
</protein>
<comment type="caution">
    <text evidence="1">The sequence shown here is derived from an EMBL/GenBank/DDBJ whole genome shotgun (WGS) entry which is preliminary data.</text>
</comment>
<reference evidence="1 2" key="1">
    <citation type="submission" date="2016-10" db="EMBL/GenBank/DDBJ databases">
        <authorList>
            <person name="Varghese N."/>
            <person name="Submissions S."/>
        </authorList>
    </citation>
    <scope>NUCLEOTIDE SEQUENCE [LARGE SCALE GENOMIC DNA]</scope>
    <source>
        <strain evidence="1 2">LMG 21974</strain>
    </source>
</reference>
<organism evidence="1 2">
    <name type="scientific">Pseudomonas lutea</name>
    <dbReference type="NCBI Taxonomy" id="243924"/>
    <lineage>
        <taxon>Bacteria</taxon>
        <taxon>Pseudomonadati</taxon>
        <taxon>Pseudomonadota</taxon>
        <taxon>Gammaproteobacteria</taxon>
        <taxon>Pseudomonadales</taxon>
        <taxon>Pseudomonadaceae</taxon>
        <taxon>Pseudomonas</taxon>
    </lineage>
</organism>
<dbReference type="GeneID" id="300269458"/>
<evidence type="ECO:0000313" key="2">
    <source>
        <dbReference type="Proteomes" id="UP000183210"/>
    </source>
</evidence>
<sequence length="225" mass="24627">MSDVGRAVLEAVQLVSRVGTEIEHLAALMKSELSALMNKPEIKRLFVSEQGWQQKDMTDDSGWVYTATAFSLPLKVGRQQKIGAYLFFQISLGGDGIAARGNQSPIIHIGLWPDPIDFTETLAGFPIHVDEASPVILENNTLFKWPAGAPKYTPWAYSLNLVKISSLDDIKHRIVEPVRSLLLGGSTSEALPGALDGIVHYTEVLGEPGHFEVNHREVGSSRTPI</sequence>
<evidence type="ECO:0000313" key="1">
    <source>
        <dbReference type="EMBL" id="SER43182.1"/>
    </source>
</evidence>
<name>A0A9X8MHH0_9PSED</name>
<dbReference type="AlphaFoldDB" id="A0A9X8MHH0"/>
<accession>A0A9X8MHH0</accession>
<gene>
    <name evidence="1" type="ORF">SAMN05216409_1212</name>
</gene>
<dbReference type="Proteomes" id="UP000183210">
    <property type="component" value="Unassembled WGS sequence"/>
</dbReference>
<dbReference type="RefSeq" id="WP_010799256.1">
    <property type="nucleotide sequence ID" value="NZ_FOEV01000021.1"/>
</dbReference>
<proteinExistence type="predicted"/>